<feature type="transmembrane region" description="Helical" evidence="1">
    <location>
        <begin position="152"/>
        <end position="168"/>
    </location>
</feature>
<reference evidence="2 3" key="1">
    <citation type="submission" date="2015-06" db="EMBL/GenBank/DDBJ databases">
        <title>Comparative genome analysis of nirS-carrying Bradyrhizobium sp. strains.</title>
        <authorList>
            <person name="Ishii S."/>
            <person name="Jang J."/>
            <person name="Nishizawa T."/>
            <person name="Senoo K."/>
        </authorList>
    </citation>
    <scope>NUCLEOTIDE SEQUENCE [LARGE SCALE GENOMIC DNA]</scope>
    <source>
        <strain evidence="2 3">TSA1</strain>
    </source>
</reference>
<feature type="transmembrane region" description="Helical" evidence="1">
    <location>
        <begin position="206"/>
        <end position="224"/>
    </location>
</feature>
<keyword evidence="1" id="KW-0812">Transmembrane</keyword>
<evidence type="ECO:0000313" key="3">
    <source>
        <dbReference type="Proteomes" id="UP000228930"/>
    </source>
</evidence>
<name>A0A2M6U8P8_9BRAD</name>
<protein>
    <submittedName>
        <fullName evidence="2">Uncharacterized protein</fullName>
    </submittedName>
</protein>
<dbReference type="EMBL" id="LFJC01000003">
    <property type="protein sequence ID" value="PIT00928.1"/>
    <property type="molecule type" value="Genomic_DNA"/>
</dbReference>
<dbReference type="RefSeq" id="WP_145984289.1">
    <property type="nucleotide sequence ID" value="NZ_LFJC01000003.1"/>
</dbReference>
<dbReference type="Proteomes" id="UP000228930">
    <property type="component" value="Unassembled WGS sequence"/>
</dbReference>
<evidence type="ECO:0000313" key="2">
    <source>
        <dbReference type="EMBL" id="PIT00928.1"/>
    </source>
</evidence>
<evidence type="ECO:0000256" key="1">
    <source>
        <dbReference type="SAM" id="Phobius"/>
    </source>
</evidence>
<gene>
    <name evidence="2" type="ORF">TSA1_09230</name>
</gene>
<organism evidence="2 3">
    <name type="scientific">Bradyrhizobium nitroreducens</name>
    <dbReference type="NCBI Taxonomy" id="709803"/>
    <lineage>
        <taxon>Bacteria</taxon>
        <taxon>Pseudomonadati</taxon>
        <taxon>Pseudomonadota</taxon>
        <taxon>Alphaproteobacteria</taxon>
        <taxon>Hyphomicrobiales</taxon>
        <taxon>Nitrobacteraceae</taxon>
        <taxon>Bradyrhizobium</taxon>
    </lineage>
</organism>
<keyword evidence="1" id="KW-1133">Transmembrane helix</keyword>
<keyword evidence="3" id="KW-1185">Reference proteome</keyword>
<feature type="transmembrane region" description="Helical" evidence="1">
    <location>
        <begin position="21"/>
        <end position="38"/>
    </location>
</feature>
<feature type="transmembrane region" description="Helical" evidence="1">
    <location>
        <begin position="126"/>
        <end position="146"/>
    </location>
</feature>
<proteinExistence type="predicted"/>
<comment type="caution">
    <text evidence="2">The sequence shown here is derived from an EMBL/GenBank/DDBJ whole genome shotgun (WGS) entry which is preliminary data.</text>
</comment>
<keyword evidence="1" id="KW-0472">Membrane</keyword>
<feature type="transmembrane region" description="Helical" evidence="1">
    <location>
        <begin position="175"/>
        <end position="200"/>
    </location>
</feature>
<sequence>MDLSLPDRPLPHAIRRSAMTIMWACTAVLMIGLFVVMAREPFEYVDDLAWLYRLGNQRFAEIPFSPAWMDGSPFYRPGAELLLKLLHSAFGWHLLPYRIVQFGALLLLLWTTSVAAARLNLPGSTVPLLAVFLIGSPFISGSVIWLSELPHVVVLICFAAGLAVVFSSRSEGMKLTLCAILFVAALSMKENGLALLVFYPFLAASLPVRATLVFGAITLGYFAMRAATIGHGMGLANASPVDIHSYVVNIASQVIALWTRLTKWGEPIHELRYETPLQLASTALIALLLPKWRSRPAILLLIVALGCAVFSYAYARDRHLALPALAYGLLLAMATSSQRIRWLPVLVWMAWSVQAALTVRDVHRASVDLIERVYRPNVTPPMPALPVHVWEIARSTALSLRN</sequence>
<feature type="transmembrane region" description="Helical" evidence="1">
    <location>
        <begin position="297"/>
        <end position="314"/>
    </location>
</feature>
<dbReference type="AlphaFoldDB" id="A0A2M6U8P8"/>
<accession>A0A2M6U8P8</accession>
<feature type="transmembrane region" description="Helical" evidence="1">
    <location>
        <begin position="99"/>
        <end position="119"/>
    </location>
</feature>